<name>A0ABN3WYY6_9ACTN</name>
<comment type="caution">
    <text evidence="1">The sequence shown here is derived from an EMBL/GenBank/DDBJ whole genome shotgun (WGS) entry which is preliminary data.</text>
</comment>
<accession>A0ABN3WYY6</accession>
<gene>
    <name evidence="1" type="ORF">GCM10010446_12490</name>
</gene>
<reference evidence="1 2" key="1">
    <citation type="journal article" date="2019" name="Int. J. Syst. Evol. Microbiol.">
        <title>The Global Catalogue of Microorganisms (GCM) 10K type strain sequencing project: providing services to taxonomists for standard genome sequencing and annotation.</title>
        <authorList>
            <consortium name="The Broad Institute Genomics Platform"/>
            <consortium name="The Broad Institute Genome Sequencing Center for Infectious Disease"/>
            <person name="Wu L."/>
            <person name="Ma J."/>
        </authorList>
    </citation>
    <scope>NUCLEOTIDE SEQUENCE [LARGE SCALE GENOMIC DNA]</scope>
    <source>
        <strain evidence="1 2">JCM 9088</strain>
    </source>
</reference>
<dbReference type="EMBL" id="BAAAUD010000013">
    <property type="protein sequence ID" value="GAA2929450.1"/>
    <property type="molecule type" value="Genomic_DNA"/>
</dbReference>
<dbReference type="RefSeq" id="WP_344491887.1">
    <property type="nucleotide sequence ID" value="NZ_BAAAUD010000013.1"/>
</dbReference>
<evidence type="ECO:0000313" key="1">
    <source>
        <dbReference type="EMBL" id="GAA2929450.1"/>
    </source>
</evidence>
<organism evidence="1 2">
    <name type="scientific">Streptomyces enissocaesilis</name>
    <dbReference type="NCBI Taxonomy" id="332589"/>
    <lineage>
        <taxon>Bacteria</taxon>
        <taxon>Bacillati</taxon>
        <taxon>Actinomycetota</taxon>
        <taxon>Actinomycetes</taxon>
        <taxon>Kitasatosporales</taxon>
        <taxon>Streptomycetaceae</taxon>
        <taxon>Streptomyces</taxon>
        <taxon>Streptomyces rochei group</taxon>
    </lineage>
</organism>
<sequence length="279" mass="31433">MTTATRTTPPNHDTLTCYTEYRCRLPECVERNNAYDRRRNRAITAGTWQPLLDAEPVRQHLLALHAAGITIYRVAAITGLQFRVVRNFTQHDYNNAASRKRRVTRDVAAKILAVNLADHTPGNVDTTGSRRRVHALMAIGWPLLYTAERAGIHPSNRTVIIARPTIRATTAQRIAAAYDEMRNQQPAKNGVRPTSIKRAKQQAAANRWPTPAYWDETGAIDDPDFIPEYKKLRAEIIAEEAHWLMTMGGLDRDQAAARLGVARFTIDRALREHPQEVAA</sequence>
<proteinExistence type="predicted"/>
<keyword evidence="2" id="KW-1185">Reference proteome</keyword>
<protein>
    <submittedName>
        <fullName evidence="1">Uncharacterized protein</fullName>
    </submittedName>
</protein>
<dbReference type="Proteomes" id="UP001500403">
    <property type="component" value="Unassembled WGS sequence"/>
</dbReference>
<evidence type="ECO:0000313" key="2">
    <source>
        <dbReference type="Proteomes" id="UP001500403"/>
    </source>
</evidence>